<dbReference type="Gene3D" id="3.40.630.30">
    <property type="match status" value="1"/>
</dbReference>
<evidence type="ECO:0000259" key="1">
    <source>
        <dbReference type="Pfam" id="PF08445"/>
    </source>
</evidence>
<gene>
    <name evidence="2" type="ORF">DM02DRAFT_716675</name>
</gene>
<dbReference type="InterPro" id="IPR013653">
    <property type="entry name" value="GCN5-like_dom"/>
</dbReference>
<dbReference type="Pfam" id="PF08445">
    <property type="entry name" value="FR47"/>
    <property type="match status" value="1"/>
</dbReference>
<sequence>MSIYEHPPTSPNLQRALKATLPYSINLVCRTKHPNRTQHAHVLATFSTEEASIPECWVAAYFDDSMRPETDLWIFAAAEVPDHAGSSPDGKFCPKCKQLVLTLLDYLSRLEIAPLRSENQYIWDIDRPKNSAHLDYYGHLLVPHVVTLGAVHHQVVEICEDIGIVRDDFPGRGAKLNKFFFNTSDLPLERELPPGLRWGDMRAEDNPIVLASTSIPRVESTLLSLKSLGIFNEETDKPVSWAFLGLDGSLTTLTTDPKYRGKGLAKALVTKLLRNHASKLAVDDKGNAWAHADVYEGNKQSESVCRSLGGNAGAKIFWVRIDLKGARQKTT</sequence>
<dbReference type="AlphaFoldDB" id="A0A2V1DZZ1"/>
<dbReference type="CDD" id="cd04301">
    <property type="entry name" value="NAT_SF"/>
    <property type="match status" value="1"/>
</dbReference>
<evidence type="ECO:0000313" key="3">
    <source>
        <dbReference type="Proteomes" id="UP000244855"/>
    </source>
</evidence>
<dbReference type="SUPFAM" id="SSF55729">
    <property type="entry name" value="Acyl-CoA N-acyltransferases (Nat)"/>
    <property type="match status" value="1"/>
</dbReference>
<dbReference type="Proteomes" id="UP000244855">
    <property type="component" value="Unassembled WGS sequence"/>
</dbReference>
<dbReference type="OrthoDB" id="61870at2759"/>
<dbReference type="PANTHER" id="PTHR20958:SF6">
    <property type="entry name" value="GLYCINE N-ACYLTRANSFERASE-LIKE PROTEIN"/>
    <property type="match status" value="1"/>
</dbReference>
<feature type="domain" description="GCN5-related N-acetyltransferase Rv2170-like" evidence="1">
    <location>
        <begin position="227"/>
        <end position="319"/>
    </location>
</feature>
<reference evidence="2 3" key="1">
    <citation type="journal article" date="2018" name="Sci. Rep.">
        <title>Comparative genomics provides insights into the lifestyle and reveals functional heterogeneity of dark septate endophytic fungi.</title>
        <authorList>
            <person name="Knapp D.G."/>
            <person name="Nemeth J.B."/>
            <person name="Barry K."/>
            <person name="Hainaut M."/>
            <person name="Henrissat B."/>
            <person name="Johnson J."/>
            <person name="Kuo A."/>
            <person name="Lim J.H.P."/>
            <person name="Lipzen A."/>
            <person name="Nolan M."/>
            <person name="Ohm R.A."/>
            <person name="Tamas L."/>
            <person name="Grigoriev I.V."/>
            <person name="Spatafora J.W."/>
            <person name="Nagy L.G."/>
            <person name="Kovacs G.M."/>
        </authorList>
    </citation>
    <scope>NUCLEOTIDE SEQUENCE [LARGE SCALE GENOMIC DNA]</scope>
    <source>
        <strain evidence="2 3">DSE2036</strain>
    </source>
</reference>
<protein>
    <submittedName>
        <fullName evidence="2">Acetyltransferas-like protein</fullName>
    </submittedName>
</protein>
<organism evidence="2 3">
    <name type="scientific">Periconia macrospinosa</name>
    <dbReference type="NCBI Taxonomy" id="97972"/>
    <lineage>
        <taxon>Eukaryota</taxon>
        <taxon>Fungi</taxon>
        <taxon>Dikarya</taxon>
        <taxon>Ascomycota</taxon>
        <taxon>Pezizomycotina</taxon>
        <taxon>Dothideomycetes</taxon>
        <taxon>Pleosporomycetidae</taxon>
        <taxon>Pleosporales</taxon>
        <taxon>Massarineae</taxon>
        <taxon>Periconiaceae</taxon>
        <taxon>Periconia</taxon>
    </lineage>
</organism>
<evidence type="ECO:0000313" key="2">
    <source>
        <dbReference type="EMBL" id="PVI03731.1"/>
    </source>
</evidence>
<keyword evidence="3" id="KW-1185">Reference proteome</keyword>
<dbReference type="GO" id="GO:0016747">
    <property type="term" value="F:acyltransferase activity, transferring groups other than amino-acyl groups"/>
    <property type="evidence" value="ECO:0007669"/>
    <property type="project" value="InterPro"/>
</dbReference>
<dbReference type="EMBL" id="KZ805328">
    <property type="protein sequence ID" value="PVI03731.1"/>
    <property type="molecule type" value="Genomic_DNA"/>
</dbReference>
<accession>A0A2V1DZZ1</accession>
<dbReference type="InterPro" id="IPR053225">
    <property type="entry name" value="Acyl-CoA_N-acyltransferase"/>
</dbReference>
<dbReference type="PANTHER" id="PTHR20958">
    <property type="entry name" value="GLYCINE N-ACYLTRANSFERASE-LIKE PROTEIN"/>
    <property type="match status" value="1"/>
</dbReference>
<dbReference type="InterPro" id="IPR016181">
    <property type="entry name" value="Acyl_CoA_acyltransferase"/>
</dbReference>
<name>A0A2V1DZZ1_9PLEO</name>
<proteinExistence type="predicted"/>
<dbReference type="STRING" id="97972.A0A2V1DZZ1"/>